<protein>
    <recommendedName>
        <fullName evidence="3">SprT-like domain-containing protein</fullName>
    </recommendedName>
</protein>
<evidence type="ECO:0008006" key="3">
    <source>
        <dbReference type="Google" id="ProtNLM"/>
    </source>
</evidence>
<comment type="caution">
    <text evidence="1">The sequence shown here is derived from an EMBL/GenBank/DDBJ whole genome shotgun (WGS) entry which is preliminary data.</text>
</comment>
<gene>
    <name evidence="1" type="ORF">PG991_005791</name>
</gene>
<dbReference type="Proteomes" id="UP001396898">
    <property type="component" value="Unassembled WGS sequence"/>
</dbReference>
<reference evidence="1 2" key="1">
    <citation type="submission" date="2023-01" db="EMBL/GenBank/DDBJ databases">
        <title>Analysis of 21 Apiospora genomes using comparative genomics revels a genus with tremendous synthesis potential of carbohydrate active enzymes and secondary metabolites.</title>
        <authorList>
            <person name="Sorensen T."/>
        </authorList>
    </citation>
    <scope>NUCLEOTIDE SEQUENCE [LARGE SCALE GENOMIC DNA]</scope>
    <source>
        <strain evidence="1 2">CBS 20057</strain>
    </source>
</reference>
<sequence>MFSQKGWSGYTCRHRRNNVAVPLDELDSYTAIEMEDRACREKGLSQRHLTILLMAEYPARLRELKEKGESGGEEYMLTAFMAAVTIMHELAHAVYWRDFRSLSKGMREPYYGADLEMELGESFIAHLFGGYVPVPIKGIKDLEEGLAWREFLSWDCHRSNWEPGPVLGGSISIITLLRDQTLPSCRELGSTKRSPNQHGSSPGREPCYLVPDFHLSGEGWKWNQRPGAPFRIPQYDDYMCPDLSLPIAPDNMVVGPQPRRRHQSTICTELGVSSVSPNEPRLHPTGGSTAIQVAMDCRSTLSGGGPVREIAMATCADSTRRQSYLEVPHISKFSGLDMAKKPPGIGSIKCGELTVDELKKRLSHLIGVSLYELETLFDGH</sequence>
<proteinExistence type="predicted"/>
<organism evidence="1 2">
    <name type="scientific">Apiospora marii</name>
    <dbReference type="NCBI Taxonomy" id="335849"/>
    <lineage>
        <taxon>Eukaryota</taxon>
        <taxon>Fungi</taxon>
        <taxon>Dikarya</taxon>
        <taxon>Ascomycota</taxon>
        <taxon>Pezizomycotina</taxon>
        <taxon>Sordariomycetes</taxon>
        <taxon>Xylariomycetidae</taxon>
        <taxon>Amphisphaeriales</taxon>
        <taxon>Apiosporaceae</taxon>
        <taxon>Apiospora</taxon>
    </lineage>
</organism>
<name>A0ABR1SA94_9PEZI</name>
<evidence type="ECO:0000313" key="2">
    <source>
        <dbReference type="Proteomes" id="UP001396898"/>
    </source>
</evidence>
<accession>A0ABR1SA94</accession>
<keyword evidence="2" id="KW-1185">Reference proteome</keyword>
<evidence type="ECO:0000313" key="1">
    <source>
        <dbReference type="EMBL" id="KAK8028735.1"/>
    </source>
</evidence>
<dbReference type="EMBL" id="JAQQWI010000007">
    <property type="protein sequence ID" value="KAK8028735.1"/>
    <property type="molecule type" value="Genomic_DNA"/>
</dbReference>